<dbReference type="GO" id="GO:0019441">
    <property type="term" value="P:L-tryptophan catabolic process to kynurenine"/>
    <property type="evidence" value="ECO:0007669"/>
    <property type="project" value="InterPro"/>
</dbReference>
<name>A0A081RT35_PHOTE</name>
<keyword evidence="1" id="KW-0378">Hydrolase</keyword>
<dbReference type="Gene3D" id="3.50.30.50">
    <property type="entry name" value="Putative cyclase"/>
    <property type="match status" value="1"/>
</dbReference>
<dbReference type="AlphaFoldDB" id="A0A081RT35"/>
<protein>
    <submittedName>
        <fullName evidence="1">Putative metal-dependent hydrolase</fullName>
    </submittedName>
</protein>
<proteinExistence type="predicted"/>
<organism evidence="1 2">
    <name type="scientific">Photorhabdus temperata subsp. temperata Meg1</name>
    <dbReference type="NCBI Taxonomy" id="1393735"/>
    <lineage>
        <taxon>Bacteria</taxon>
        <taxon>Pseudomonadati</taxon>
        <taxon>Pseudomonadota</taxon>
        <taxon>Gammaproteobacteria</taxon>
        <taxon>Enterobacterales</taxon>
        <taxon>Morganellaceae</taxon>
        <taxon>Photorhabdus</taxon>
    </lineage>
</organism>
<dbReference type="Proteomes" id="UP000028002">
    <property type="component" value="Unassembled WGS sequence"/>
</dbReference>
<dbReference type="PATRIC" id="fig|1393735.3.peg.3634"/>
<dbReference type="EMBL" id="JGVH01000068">
    <property type="protein sequence ID" value="KER01838.1"/>
    <property type="molecule type" value="Genomic_DNA"/>
</dbReference>
<evidence type="ECO:0000313" key="1">
    <source>
        <dbReference type="EMBL" id="KER01838.1"/>
    </source>
</evidence>
<dbReference type="Pfam" id="PF04199">
    <property type="entry name" value="Cyclase"/>
    <property type="match status" value="1"/>
</dbReference>
<comment type="caution">
    <text evidence="1">The sequence shown here is derived from an EMBL/GenBank/DDBJ whole genome shotgun (WGS) entry which is preliminary data.</text>
</comment>
<dbReference type="PANTHER" id="PTHR31118:SF12">
    <property type="entry name" value="CYCLASE-LIKE PROTEIN 2"/>
    <property type="match status" value="1"/>
</dbReference>
<dbReference type="InterPro" id="IPR007325">
    <property type="entry name" value="KFase/CYL"/>
</dbReference>
<gene>
    <name evidence="1" type="ORF">MEG1DRAFT_03550</name>
</gene>
<sequence>MNNIIDLSVPIDSDFWEPEKVTREIVDHKEGANKLGESYLYFHTSSWWKRVFIKLFKRKKWIIDHNDFPDGMGLSLMHYRLTTHTGTHIDAPYHYGWHKGQEQPATITDIPLDWFYSHGVLLDFSQNDQLIDKQAVENKLKEINYKIKANDIVLISTGADKLVGSKSYFTHYRAIESSAVQWLVEQGVKIIGTDAFSFDRPFIEMINDYKKTGNKAYLWPSHFIGRDHPYLQIERLCNLNSIPKPYGFKVCCFPIKLEKADASWSRVVAIFDNNI</sequence>
<dbReference type="InterPro" id="IPR037175">
    <property type="entry name" value="KFase_sf"/>
</dbReference>
<dbReference type="PANTHER" id="PTHR31118">
    <property type="entry name" value="CYCLASE-LIKE PROTEIN 2"/>
    <property type="match status" value="1"/>
</dbReference>
<dbReference type="SUPFAM" id="SSF102198">
    <property type="entry name" value="Putative cyclase"/>
    <property type="match status" value="1"/>
</dbReference>
<reference evidence="1 2" key="1">
    <citation type="submission" date="2014-03" db="EMBL/GenBank/DDBJ databases">
        <title>Draft Genome of Photorhabdus temperata Meg1.</title>
        <authorList>
            <person name="Hurst S.G.IV."/>
            <person name="Morris K."/>
            <person name="Thomas K."/>
            <person name="Tisa L.S."/>
        </authorList>
    </citation>
    <scope>NUCLEOTIDE SEQUENCE [LARGE SCALE GENOMIC DNA]</scope>
    <source>
        <strain evidence="1 2">Meg1</strain>
    </source>
</reference>
<accession>A0A081RT35</accession>
<evidence type="ECO:0000313" key="2">
    <source>
        <dbReference type="Proteomes" id="UP000028002"/>
    </source>
</evidence>
<dbReference type="RefSeq" id="WP_023044671.1">
    <property type="nucleotide sequence ID" value="NZ_CAWLUD010000068.1"/>
</dbReference>
<dbReference type="GO" id="GO:0004061">
    <property type="term" value="F:arylformamidase activity"/>
    <property type="evidence" value="ECO:0007669"/>
    <property type="project" value="InterPro"/>
</dbReference>